<dbReference type="FunFam" id="3.40.309.10:FF:000005">
    <property type="entry name" value="1-pyrroline-5-carboxylate dehydrogenase 1"/>
    <property type="match status" value="1"/>
</dbReference>
<dbReference type="InterPro" id="IPR016160">
    <property type="entry name" value="Ald_DH_CS_CYS"/>
</dbReference>
<accession>A0A9W9GXF4</accession>
<evidence type="ECO:0000256" key="4">
    <source>
        <dbReference type="ARBA" id="ARBA00023027"/>
    </source>
</evidence>
<dbReference type="PROSITE" id="PS00070">
    <property type="entry name" value="ALDEHYDE_DEHYDR_CYS"/>
    <property type="match status" value="1"/>
</dbReference>
<evidence type="ECO:0000256" key="7">
    <source>
        <dbReference type="PROSITE-ProRule" id="PRU10007"/>
    </source>
</evidence>
<dbReference type="Gene3D" id="3.40.309.10">
    <property type="entry name" value="Aldehyde Dehydrogenase, Chain A, domain 2"/>
    <property type="match status" value="1"/>
</dbReference>
<reference evidence="12" key="2">
    <citation type="journal article" date="2023" name="IMA Fungus">
        <title>Comparative genomic study of the Penicillium genus elucidates a diverse pangenome and 15 lateral gene transfer events.</title>
        <authorList>
            <person name="Petersen C."/>
            <person name="Sorensen T."/>
            <person name="Nielsen M.R."/>
            <person name="Sondergaard T.E."/>
            <person name="Sorensen J.L."/>
            <person name="Fitzpatrick D.A."/>
            <person name="Frisvad J.C."/>
            <person name="Nielsen K.L."/>
        </authorList>
    </citation>
    <scope>NUCLEOTIDE SEQUENCE</scope>
    <source>
        <strain evidence="12">IBT 22155</strain>
    </source>
</reference>
<dbReference type="EC" id="1.2.1.88" evidence="9"/>
<dbReference type="InterPro" id="IPR016163">
    <property type="entry name" value="Ald_DH_C"/>
</dbReference>
<dbReference type="InterPro" id="IPR015590">
    <property type="entry name" value="Aldehyde_DH_dom"/>
</dbReference>
<dbReference type="SUPFAM" id="SSF53720">
    <property type="entry name" value="ALDH-like"/>
    <property type="match status" value="1"/>
</dbReference>
<dbReference type="Proteomes" id="UP001149079">
    <property type="component" value="Unassembled WGS sequence"/>
</dbReference>
<organism evidence="12 13">
    <name type="scientific">Penicillium bovifimosum</name>
    <dbReference type="NCBI Taxonomy" id="126998"/>
    <lineage>
        <taxon>Eukaryota</taxon>
        <taxon>Fungi</taxon>
        <taxon>Dikarya</taxon>
        <taxon>Ascomycota</taxon>
        <taxon>Pezizomycotina</taxon>
        <taxon>Eurotiomycetes</taxon>
        <taxon>Eurotiomycetidae</taxon>
        <taxon>Eurotiales</taxon>
        <taxon>Aspergillaceae</taxon>
        <taxon>Penicillium</taxon>
    </lineage>
</organism>
<gene>
    <name evidence="12" type="ORF">N7515_007073</name>
</gene>
<proteinExistence type="inferred from homology"/>
<dbReference type="RefSeq" id="XP_056521413.1">
    <property type="nucleotide sequence ID" value="XM_056667817.1"/>
</dbReference>
<sequence length="580" mass="63915">MSNTLMRLRSARPTGPRRSFAAIQLSIQARSKTTMPFRLPDARNEPNPLYKKGSAERTKLEAALAKLRSQLPVRSELFYGGQFQASSESWNQPLPAEHAITFTNYPLATNEQTRSAIDLALKAKQSWQDTPFVDRASIFLKAAELLCTKYRYEIIAATMLGQGKNIWQGEIDAAAELADFFRLNCNWAAEILEKQPTRGSDGMWSRIDYRPLEGFVYAVSPFNFTAIGGNLICGPALMGNVVIWKPSASNVYASSLLYKILLEAGLPPNVIQFVTGDPEAITETVLSHRDFAGLNFIGSSDVFRTLYGKIGQGVAARKYREFPRFVAETSGKNFHLVHASADISSAVNHTIRGAFEYQGQKCSATSRAYLPESRAEEFLVKLQAGIKEITIGSPDKDLEAFMGPVIHRGSFEKIKSIIDASNKDPSLKLVAGGTYDDSVGYYVHPTVYQADSPDHRLFNEEIFGPVLAVYVYKDADWASILKSVDQNGGGFALTGAVFAKDRAAIRQAEDALRYSAGNFYINCKTTAALIGQQSFGGARASGTNDKAGSSDPLRRFVSPRLIKEEFFDQEGFTYPSNHSD</sequence>
<evidence type="ECO:0000256" key="2">
    <source>
        <dbReference type="ARBA" id="ARBA00009986"/>
    </source>
</evidence>
<evidence type="ECO:0000256" key="9">
    <source>
        <dbReference type="RuleBase" id="RU366016"/>
    </source>
</evidence>
<dbReference type="PANTHER" id="PTHR42862:SF1">
    <property type="entry name" value="DELTA-1-PYRROLINE-5-CARBOXYLATE DEHYDROGENASE 2, ISOFORM A-RELATED"/>
    <property type="match status" value="1"/>
</dbReference>
<evidence type="ECO:0000256" key="6">
    <source>
        <dbReference type="ARBA" id="ARBA00048142"/>
    </source>
</evidence>
<dbReference type="InterPro" id="IPR050485">
    <property type="entry name" value="Proline_metab_enzyme"/>
</dbReference>
<dbReference type="PROSITE" id="PS00687">
    <property type="entry name" value="ALDEHYDE_DEHYDR_GLU"/>
    <property type="match status" value="1"/>
</dbReference>
<dbReference type="Pfam" id="PF00171">
    <property type="entry name" value="Aldedh"/>
    <property type="match status" value="1"/>
</dbReference>
<evidence type="ECO:0000313" key="12">
    <source>
        <dbReference type="EMBL" id="KAJ5131034.1"/>
    </source>
</evidence>
<evidence type="ECO:0000256" key="3">
    <source>
        <dbReference type="ARBA" id="ARBA00023002"/>
    </source>
</evidence>
<evidence type="ECO:0000256" key="1">
    <source>
        <dbReference type="ARBA" id="ARBA00004786"/>
    </source>
</evidence>
<comment type="pathway">
    <text evidence="1 9">Amino-acid degradation; L-proline degradation into L-glutamate; L-glutamate from L-proline: step 2/2.</text>
</comment>
<dbReference type="InterPro" id="IPR029510">
    <property type="entry name" value="Ald_DH_CS_GLU"/>
</dbReference>
<keyword evidence="5 9" id="KW-0642">Proline metabolism</keyword>
<feature type="active site" evidence="7">
    <location>
        <position position="328"/>
    </location>
</feature>
<dbReference type="NCBIfam" id="TIGR01236">
    <property type="entry name" value="D1pyr5carbox1"/>
    <property type="match status" value="1"/>
</dbReference>
<keyword evidence="13" id="KW-1185">Reference proteome</keyword>
<dbReference type="PANTHER" id="PTHR42862">
    <property type="entry name" value="DELTA-1-PYRROLINE-5-CARBOXYLATE DEHYDROGENASE 1, ISOFORM A-RELATED"/>
    <property type="match status" value="1"/>
</dbReference>
<dbReference type="InterPro" id="IPR005931">
    <property type="entry name" value="P5CDH/ALDH4A1"/>
</dbReference>
<comment type="catalytic activity">
    <reaction evidence="6 9">
        <text>L-glutamate 5-semialdehyde + NAD(+) + H2O = L-glutamate + NADH + 2 H(+)</text>
        <dbReference type="Rhea" id="RHEA:30235"/>
        <dbReference type="ChEBI" id="CHEBI:15377"/>
        <dbReference type="ChEBI" id="CHEBI:15378"/>
        <dbReference type="ChEBI" id="CHEBI:29985"/>
        <dbReference type="ChEBI" id="CHEBI:57540"/>
        <dbReference type="ChEBI" id="CHEBI:57945"/>
        <dbReference type="ChEBI" id="CHEBI:58066"/>
        <dbReference type="EC" id="1.2.1.88"/>
    </reaction>
</comment>
<dbReference type="GeneID" id="81406987"/>
<evidence type="ECO:0000259" key="11">
    <source>
        <dbReference type="Pfam" id="PF00171"/>
    </source>
</evidence>
<comment type="similarity">
    <text evidence="2 8">Belongs to the aldehyde dehydrogenase family.</text>
</comment>
<dbReference type="GO" id="GO:0010133">
    <property type="term" value="P:L-proline catabolic process to L-glutamate"/>
    <property type="evidence" value="ECO:0007669"/>
    <property type="project" value="UniProtKB-UniRule"/>
</dbReference>
<evidence type="ECO:0000256" key="8">
    <source>
        <dbReference type="RuleBase" id="RU003345"/>
    </source>
</evidence>
<dbReference type="InterPro" id="IPR016162">
    <property type="entry name" value="Ald_DH_N"/>
</dbReference>
<comment type="caution">
    <text evidence="12">The sequence shown here is derived from an EMBL/GenBank/DDBJ whole genome shotgun (WGS) entry which is preliminary data.</text>
</comment>
<evidence type="ECO:0000313" key="13">
    <source>
        <dbReference type="Proteomes" id="UP001149079"/>
    </source>
</evidence>
<protein>
    <recommendedName>
        <fullName evidence="9 10">Multifunctional fusion protein</fullName>
    </recommendedName>
    <domain>
        <recommendedName>
            <fullName evidence="10">Delta-1-pyrroline-5-carboxylate dehydrogenase</fullName>
            <shortName evidence="10">P5C dehydrogenase</shortName>
        </recommendedName>
        <alternativeName>
            <fullName evidence="9">L-glutamate gamma-semialdehyde dehydrogenase</fullName>
        </alternativeName>
    </domain>
    <domain>
        <recommendedName>
            <fullName evidence="9">L-glutamate gamma-semialdehyde dehydrogenase</fullName>
            <ecNumber evidence="9">1.2.1.88</ecNumber>
        </recommendedName>
    </domain>
</protein>
<dbReference type="OrthoDB" id="5322683at2759"/>
<dbReference type="AlphaFoldDB" id="A0A9W9GXF4"/>
<name>A0A9W9GXF4_9EURO</name>
<dbReference type="EMBL" id="JAPQKL010000005">
    <property type="protein sequence ID" value="KAJ5131034.1"/>
    <property type="molecule type" value="Genomic_DNA"/>
</dbReference>
<dbReference type="FunFam" id="3.40.605.10:FF:000006">
    <property type="entry name" value="1-pyrroline-5-carboxylate dehydrogenase"/>
    <property type="match status" value="1"/>
</dbReference>
<dbReference type="Gene3D" id="3.40.605.10">
    <property type="entry name" value="Aldehyde Dehydrogenase, Chain A, domain 1"/>
    <property type="match status" value="1"/>
</dbReference>
<dbReference type="GO" id="GO:0005759">
    <property type="term" value="C:mitochondrial matrix"/>
    <property type="evidence" value="ECO:0007669"/>
    <property type="project" value="TreeGrafter"/>
</dbReference>
<evidence type="ECO:0000256" key="5">
    <source>
        <dbReference type="ARBA" id="ARBA00023062"/>
    </source>
</evidence>
<dbReference type="InterPro" id="IPR016161">
    <property type="entry name" value="Ald_DH/histidinol_DH"/>
</dbReference>
<keyword evidence="3 8" id="KW-0560">Oxidoreductase</keyword>
<keyword evidence="4 9" id="KW-0520">NAD</keyword>
<feature type="domain" description="Aldehyde dehydrogenase" evidence="11">
    <location>
        <begin position="98"/>
        <end position="556"/>
    </location>
</feature>
<dbReference type="GO" id="GO:0003842">
    <property type="term" value="F:L-glutamate gamma-semialdehyde dehydrogenase activity"/>
    <property type="evidence" value="ECO:0007669"/>
    <property type="project" value="UniProtKB-UniRule"/>
</dbReference>
<evidence type="ECO:0000256" key="10">
    <source>
        <dbReference type="RuleBase" id="RU366030"/>
    </source>
</evidence>
<reference evidence="12" key="1">
    <citation type="submission" date="2022-11" db="EMBL/GenBank/DDBJ databases">
        <authorList>
            <person name="Petersen C."/>
        </authorList>
    </citation>
    <scope>NUCLEOTIDE SEQUENCE</scope>
    <source>
        <strain evidence="12">IBT 22155</strain>
    </source>
</reference>